<comment type="caution">
    <text evidence="3">The sequence shown here is derived from an EMBL/GenBank/DDBJ whole genome shotgun (WGS) entry which is preliminary data.</text>
</comment>
<keyword evidence="4" id="KW-1185">Reference proteome</keyword>
<evidence type="ECO:0000256" key="2">
    <source>
        <dbReference type="SAM" id="Phobius"/>
    </source>
</evidence>
<dbReference type="AlphaFoldDB" id="A0AAW0EG47"/>
<evidence type="ECO:0000313" key="3">
    <source>
        <dbReference type="EMBL" id="KAK7062398.1"/>
    </source>
</evidence>
<keyword evidence="2" id="KW-0472">Membrane</keyword>
<evidence type="ECO:0000313" key="4">
    <source>
        <dbReference type="Proteomes" id="UP001362999"/>
    </source>
</evidence>
<evidence type="ECO:0000256" key="1">
    <source>
        <dbReference type="SAM" id="MobiDB-lite"/>
    </source>
</evidence>
<gene>
    <name evidence="3" type="ORF">R3P38DRAFT_2835080</name>
</gene>
<feature type="transmembrane region" description="Helical" evidence="2">
    <location>
        <begin position="148"/>
        <end position="168"/>
    </location>
</feature>
<name>A0AAW0EG47_9AGAR</name>
<protein>
    <submittedName>
        <fullName evidence="3">Uncharacterized protein</fullName>
    </submittedName>
</protein>
<feature type="compositionally biased region" description="Low complexity" evidence="1">
    <location>
        <begin position="78"/>
        <end position="102"/>
    </location>
</feature>
<reference evidence="3 4" key="1">
    <citation type="journal article" date="2024" name="J Genomics">
        <title>Draft genome sequencing and assembly of Favolaschia claudopus CIRM-BRFM 2984 isolated from oak limbs.</title>
        <authorList>
            <person name="Navarro D."/>
            <person name="Drula E."/>
            <person name="Chaduli D."/>
            <person name="Cazenave R."/>
            <person name="Ahrendt S."/>
            <person name="Wang J."/>
            <person name="Lipzen A."/>
            <person name="Daum C."/>
            <person name="Barry K."/>
            <person name="Grigoriev I.V."/>
            <person name="Favel A."/>
            <person name="Rosso M.N."/>
            <person name="Martin F."/>
        </authorList>
    </citation>
    <scope>NUCLEOTIDE SEQUENCE [LARGE SCALE GENOMIC DNA]</scope>
    <source>
        <strain evidence="3 4">CIRM-BRFM 2984</strain>
    </source>
</reference>
<organism evidence="3 4">
    <name type="scientific">Favolaschia claudopus</name>
    <dbReference type="NCBI Taxonomy" id="2862362"/>
    <lineage>
        <taxon>Eukaryota</taxon>
        <taxon>Fungi</taxon>
        <taxon>Dikarya</taxon>
        <taxon>Basidiomycota</taxon>
        <taxon>Agaricomycotina</taxon>
        <taxon>Agaricomycetes</taxon>
        <taxon>Agaricomycetidae</taxon>
        <taxon>Agaricales</taxon>
        <taxon>Marasmiineae</taxon>
        <taxon>Mycenaceae</taxon>
        <taxon>Favolaschia</taxon>
    </lineage>
</organism>
<feature type="region of interest" description="Disordered" evidence="1">
    <location>
        <begin position="53"/>
        <end position="131"/>
    </location>
</feature>
<dbReference type="EMBL" id="JAWWNJ010000002">
    <property type="protein sequence ID" value="KAK7062398.1"/>
    <property type="molecule type" value="Genomic_DNA"/>
</dbReference>
<dbReference type="Proteomes" id="UP001362999">
    <property type="component" value="Unassembled WGS sequence"/>
</dbReference>
<feature type="compositionally biased region" description="Low complexity" evidence="1">
    <location>
        <begin position="109"/>
        <end position="130"/>
    </location>
</feature>
<sequence>MGAAPSKLPLPPPITLPIPFPPFTITLGLPTLSLPPHSLTAVQLPTSSQASRSSAFPLSETSLSFSQPTSTSEAPVDSSPTASKGSPPSSSTSSIPSTAAAPTNPPTQSPSVFNSSATLASSSASTSHTHNPIAATAESHRTTVTVGIAVPISLISTSAVILGLFFFWRRRRRRKSRTIKSVAGLPSWTIDVLDSPTTRIAGSGSAMVPAGERRIPNEVFVARIREMAARMRVVQLPMPPAAAISEPPPTYVSYRSRL</sequence>
<feature type="compositionally biased region" description="Polar residues" evidence="1">
    <location>
        <begin position="53"/>
        <end position="73"/>
    </location>
</feature>
<keyword evidence="2" id="KW-0812">Transmembrane</keyword>
<keyword evidence="2" id="KW-1133">Transmembrane helix</keyword>
<proteinExistence type="predicted"/>
<accession>A0AAW0EG47</accession>